<proteinExistence type="predicted"/>
<dbReference type="eggNOG" id="ENOG5033CD3">
    <property type="taxonomic scope" value="Bacteria"/>
</dbReference>
<dbReference type="Proteomes" id="UP000012589">
    <property type="component" value="Unassembled WGS sequence"/>
</dbReference>
<dbReference type="AlphaFoldDB" id="N2A0E0"/>
<dbReference type="EMBL" id="AQFT01000129">
    <property type="protein sequence ID" value="EMZ21631.1"/>
    <property type="molecule type" value="Genomic_DNA"/>
</dbReference>
<name>N2A0E0_9FIRM</name>
<organism evidence="1 2">
    <name type="scientific">Eubacterium plexicaudatum ASF492</name>
    <dbReference type="NCBI Taxonomy" id="1235802"/>
    <lineage>
        <taxon>Bacteria</taxon>
        <taxon>Bacillati</taxon>
        <taxon>Bacillota</taxon>
        <taxon>Clostridia</taxon>
        <taxon>Eubacteriales</taxon>
        <taxon>Eubacteriaceae</taxon>
        <taxon>Eubacterium</taxon>
    </lineage>
</organism>
<comment type="caution">
    <text evidence="1">The sequence shown here is derived from an EMBL/GenBank/DDBJ whole genome shotgun (WGS) entry which is preliminary data.</text>
</comment>
<keyword evidence="2" id="KW-1185">Reference proteome</keyword>
<sequence length="225" mass="25573">MMGMMIDVLSKKIKDMKELRQREERRDNKVAQDALDLRYKSLTTQIHSLMAALQYTKENMQFQLSDTILSDLEKLLTEQKAVIRSGFAEKDAINQAETDFKNIQQSIKKEWSKQYLTLTNATISTLQVISGIDSEHVSKCMEGIAKGSVWTSSIGDFKTMDHNLSEAKTLINGLGLDSHIIAFLQKMNNGKATVMDLDDNVLRWLKEESLDKRVKLSFTGGSKKY</sequence>
<accession>N2A0E0</accession>
<dbReference type="HOGENOM" id="CLU_1228390_0_0_9"/>
<protein>
    <submittedName>
        <fullName evidence="1">Uncharacterized protein</fullName>
    </submittedName>
</protein>
<gene>
    <name evidence="1" type="ORF">C823_04448</name>
</gene>
<dbReference type="STRING" id="1235802.C823_04448"/>
<evidence type="ECO:0000313" key="2">
    <source>
        <dbReference type="Proteomes" id="UP000012589"/>
    </source>
</evidence>
<reference evidence="1 2" key="1">
    <citation type="journal article" date="2014" name="Genome Announc.">
        <title>Draft genome sequences of the altered schaedler flora, a defined bacterial community from gnotobiotic mice.</title>
        <authorList>
            <person name="Wannemuehler M.J."/>
            <person name="Overstreet A.M."/>
            <person name="Ward D.V."/>
            <person name="Phillips G.J."/>
        </authorList>
    </citation>
    <scope>NUCLEOTIDE SEQUENCE [LARGE SCALE GENOMIC DNA]</scope>
    <source>
        <strain evidence="1 2">ASF492</strain>
    </source>
</reference>
<evidence type="ECO:0000313" key="1">
    <source>
        <dbReference type="EMBL" id="EMZ21631.1"/>
    </source>
</evidence>
<dbReference type="PATRIC" id="fig|1235802.3.peg.4732"/>